<dbReference type="OrthoDB" id="3216579at2"/>
<dbReference type="Proteomes" id="UP000249299">
    <property type="component" value="Unassembled WGS sequence"/>
</dbReference>
<evidence type="ECO:0000313" key="3">
    <source>
        <dbReference type="EMBL" id="RAI25781.1"/>
    </source>
</evidence>
<name>A0A327JIF3_9HYPH</name>
<sequence length="72" mass="7918">MDEEALKALRKASKRAKRIAGEKAMELHDLVEDRLPAAYEELPRVAEETYAACKEWAEAEAALQDAEGATAS</sequence>
<evidence type="ECO:0000313" key="4">
    <source>
        <dbReference type="Proteomes" id="UP000249299"/>
    </source>
</evidence>
<evidence type="ECO:0000256" key="1">
    <source>
        <dbReference type="ARBA" id="ARBA00023231"/>
    </source>
</evidence>
<gene>
    <name evidence="3" type="ORF">CH339_16880</name>
</gene>
<comment type="caution">
    <text evidence="3">The sequence shown here is derived from an EMBL/GenBank/DDBJ whole genome shotgun (WGS) entry which is preliminary data.</text>
</comment>
<comment type="similarity">
    <text evidence="2">Belongs to the UPF0437 family.</text>
</comment>
<dbReference type="AlphaFoldDB" id="A0A327JIF3"/>
<proteinExistence type="inferred from homology"/>
<reference evidence="3 4" key="1">
    <citation type="submission" date="2017-07" db="EMBL/GenBank/DDBJ databases">
        <title>Draft Genome Sequences of Select Purple Nonsulfur Bacteria.</title>
        <authorList>
            <person name="Lasarre B."/>
            <person name="Mckinlay J.B."/>
        </authorList>
    </citation>
    <scope>NUCLEOTIDE SEQUENCE [LARGE SCALE GENOMIC DNA]</scope>
    <source>
        <strain evidence="3 4">DSM 11290</strain>
    </source>
</reference>
<protein>
    <recommendedName>
        <fullName evidence="5">Rop-like protein</fullName>
    </recommendedName>
</protein>
<evidence type="ECO:0008006" key="5">
    <source>
        <dbReference type="Google" id="ProtNLM"/>
    </source>
</evidence>
<dbReference type="InterPro" id="IPR007774">
    <property type="entry name" value="Put_N_fixation"/>
</dbReference>
<accession>A0A327JIF3</accession>
<dbReference type="InterPro" id="IPR029012">
    <property type="entry name" value="Helix_hairpin_bin_sf"/>
</dbReference>
<dbReference type="EMBL" id="NPEV01000041">
    <property type="protein sequence ID" value="RAI25781.1"/>
    <property type="molecule type" value="Genomic_DNA"/>
</dbReference>
<organism evidence="3 4">
    <name type="scientific">Rhodobium orientis</name>
    <dbReference type="NCBI Taxonomy" id="34017"/>
    <lineage>
        <taxon>Bacteria</taxon>
        <taxon>Pseudomonadati</taxon>
        <taxon>Pseudomonadota</taxon>
        <taxon>Alphaproteobacteria</taxon>
        <taxon>Hyphomicrobiales</taxon>
        <taxon>Rhodobiaceae</taxon>
        <taxon>Rhodobium</taxon>
    </lineage>
</organism>
<dbReference type="PIRSF" id="PIRSF037676">
    <property type="entry name" value="DUF683"/>
    <property type="match status" value="1"/>
</dbReference>
<dbReference type="Gene3D" id="1.10.287.660">
    <property type="entry name" value="Helix hairpin bin"/>
    <property type="match status" value="1"/>
</dbReference>
<dbReference type="Pfam" id="PF05082">
    <property type="entry name" value="Rop-like"/>
    <property type="match status" value="1"/>
</dbReference>
<keyword evidence="4" id="KW-1185">Reference proteome</keyword>
<keyword evidence="1" id="KW-0535">Nitrogen fixation</keyword>
<dbReference type="RefSeq" id="WP_111435561.1">
    <property type="nucleotide sequence ID" value="NZ_JACIGG010000015.1"/>
</dbReference>
<evidence type="ECO:0000256" key="2">
    <source>
        <dbReference type="ARBA" id="ARBA00044954"/>
    </source>
</evidence>